<evidence type="ECO:0000256" key="3">
    <source>
        <dbReference type="ARBA" id="ARBA00022448"/>
    </source>
</evidence>
<evidence type="ECO:0000256" key="7">
    <source>
        <dbReference type="ARBA" id="ARBA00023010"/>
    </source>
</evidence>
<comment type="subcellular location">
    <subcellularLocation>
        <location evidence="9">Cell membrane</location>
        <topology evidence="9">Multi-pass membrane protein</topology>
    </subcellularLocation>
    <subcellularLocation>
        <location evidence="1">Membrane</location>
        <topology evidence="1">Multi-pass membrane protein</topology>
    </subcellularLocation>
</comment>
<dbReference type="NCBIfam" id="TIGR00810">
    <property type="entry name" value="secG"/>
    <property type="match status" value="1"/>
</dbReference>
<dbReference type="AlphaFoldDB" id="A0A3G2I5K5"/>
<keyword evidence="7 9" id="KW-0811">Translocation</keyword>
<evidence type="ECO:0000256" key="1">
    <source>
        <dbReference type="ARBA" id="ARBA00004141"/>
    </source>
</evidence>
<comment type="similarity">
    <text evidence="2 9">Belongs to the SecG family.</text>
</comment>
<sequence length="108" mass="12458">MYLFFLIFLILISFSLIFLILLQPGKGFNNTVHLNASNHLNFFNNIGNSSFIKNTIGFFAGFFLIFSIILCNINDKKVNSDVFLENNIHKSSLKEKKELKILNNELPR</sequence>
<protein>
    <recommendedName>
        <fullName evidence="9">Protein-export membrane protein SecG</fullName>
    </recommendedName>
</protein>
<comment type="function">
    <text evidence="9">Involved in protein export. Participates in an early event of protein translocation.</text>
</comment>
<evidence type="ECO:0000313" key="10">
    <source>
        <dbReference type="EMBL" id="AYN24690.1"/>
    </source>
</evidence>
<name>A0A3G2I5K5_BUCRM</name>
<keyword evidence="5 9" id="KW-0653">Protein transport</keyword>
<evidence type="ECO:0000256" key="8">
    <source>
        <dbReference type="ARBA" id="ARBA00023136"/>
    </source>
</evidence>
<dbReference type="GO" id="GO:0015450">
    <property type="term" value="F:protein-transporting ATPase activity"/>
    <property type="evidence" value="ECO:0007669"/>
    <property type="project" value="UniProtKB-UniRule"/>
</dbReference>
<accession>A0A3G2I5K5</accession>
<dbReference type="Pfam" id="PF03840">
    <property type="entry name" value="SecG"/>
    <property type="match status" value="1"/>
</dbReference>
<keyword evidence="8 9" id="KW-0472">Membrane</keyword>
<evidence type="ECO:0000256" key="9">
    <source>
        <dbReference type="RuleBase" id="RU365087"/>
    </source>
</evidence>
<organism evidence="10 11">
    <name type="scientific">Buchnera aphidicola subsp. Rhopalosiphum maidis</name>
    <dbReference type="NCBI Taxonomy" id="118109"/>
    <lineage>
        <taxon>Bacteria</taxon>
        <taxon>Pseudomonadati</taxon>
        <taxon>Pseudomonadota</taxon>
        <taxon>Gammaproteobacteria</taxon>
        <taxon>Enterobacterales</taxon>
        <taxon>Erwiniaceae</taxon>
        <taxon>Buchnera</taxon>
    </lineage>
</organism>
<proteinExistence type="inferred from homology"/>
<keyword evidence="6 9" id="KW-1133">Transmembrane helix</keyword>
<dbReference type="OrthoDB" id="6554596at2"/>
<dbReference type="Proteomes" id="UP000271533">
    <property type="component" value="Chromosome"/>
</dbReference>
<evidence type="ECO:0000256" key="4">
    <source>
        <dbReference type="ARBA" id="ARBA00022692"/>
    </source>
</evidence>
<dbReference type="InterPro" id="IPR004692">
    <property type="entry name" value="SecG"/>
</dbReference>
<feature type="transmembrane region" description="Helical" evidence="9">
    <location>
        <begin position="51"/>
        <end position="71"/>
    </location>
</feature>
<keyword evidence="3 9" id="KW-0813">Transport</keyword>
<reference evidence="10 11" key="1">
    <citation type="submission" date="2018-10" db="EMBL/GenBank/DDBJ databases">
        <title>Genome sequence of the corn leaf aphid (Rhopalosiphum maidis Fitch).</title>
        <authorList>
            <person name="Chen W."/>
            <person name="Shakir S."/>
            <person name="Bigham M."/>
            <person name="Fei Z."/>
            <person name="Jander G."/>
        </authorList>
    </citation>
    <scope>NUCLEOTIDE SEQUENCE [LARGE SCALE GENOMIC DNA]</scope>
    <source>
        <strain evidence="10 11">BTI</strain>
    </source>
</reference>
<gene>
    <name evidence="10" type="primary">secG</name>
    <name evidence="10" type="ORF">D8S97_01850</name>
</gene>
<dbReference type="PRINTS" id="PR01651">
    <property type="entry name" value="SECGEXPORT"/>
</dbReference>
<dbReference type="EMBL" id="CP032759">
    <property type="protein sequence ID" value="AYN24690.1"/>
    <property type="molecule type" value="Genomic_DNA"/>
</dbReference>
<keyword evidence="9" id="KW-1003">Cell membrane</keyword>
<comment type="caution">
    <text evidence="9">Lacks conserved residue(s) required for the propagation of feature annotation.</text>
</comment>
<keyword evidence="4 9" id="KW-0812">Transmembrane</keyword>
<dbReference type="GO" id="GO:0009306">
    <property type="term" value="P:protein secretion"/>
    <property type="evidence" value="ECO:0007669"/>
    <property type="project" value="UniProtKB-UniRule"/>
</dbReference>
<evidence type="ECO:0000313" key="11">
    <source>
        <dbReference type="Proteomes" id="UP000271533"/>
    </source>
</evidence>
<dbReference type="GO" id="GO:0005886">
    <property type="term" value="C:plasma membrane"/>
    <property type="evidence" value="ECO:0007669"/>
    <property type="project" value="UniProtKB-SubCell"/>
</dbReference>
<dbReference type="RefSeq" id="WP_158361194.1">
    <property type="nucleotide sequence ID" value="NZ_CP032759.1"/>
</dbReference>
<evidence type="ECO:0000256" key="6">
    <source>
        <dbReference type="ARBA" id="ARBA00022989"/>
    </source>
</evidence>
<evidence type="ECO:0000256" key="5">
    <source>
        <dbReference type="ARBA" id="ARBA00022927"/>
    </source>
</evidence>
<evidence type="ECO:0000256" key="2">
    <source>
        <dbReference type="ARBA" id="ARBA00008445"/>
    </source>
</evidence>